<reference evidence="14" key="1">
    <citation type="submission" date="2021-01" db="EMBL/GenBank/DDBJ databases">
        <title>Ramlibacter sp. strain AW1 16S ribosomal RNA gene Genome sequencing and assembly.</title>
        <authorList>
            <person name="Kang M."/>
        </authorList>
    </citation>
    <scope>NUCLEOTIDE SEQUENCE</scope>
    <source>
        <strain evidence="14">AW1</strain>
    </source>
</reference>
<dbReference type="PANTHER" id="PTHR45436:SF15">
    <property type="entry name" value="SENSOR HISTIDINE KINASE CUSS"/>
    <property type="match status" value="1"/>
</dbReference>
<protein>
    <recommendedName>
        <fullName evidence="3">histidine kinase</fullName>
        <ecNumber evidence="3">2.7.13.3</ecNumber>
    </recommendedName>
</protein>
<dbReference type="GO" id="GO:0000155">
    <property type="term" value="F:phosphorelay sensor kinase activity"/>
    <property type="evidence" value="ECO:0007669"/>
    <property type="project" value="InterPro"/>
</dbReference>
<organism evidence="14 15">
    <name type="scientific">Ramlibacter aurantiacus</name>
    <dbReference type="NCBI Taxonomy" id="2801330"/>
    <lineage>
        <taxon>Bacteria</taxon>
        <taxon>Pseudomonadati</taxon>
        <taxon>Pseudomonadota</taxon>
        <taxon>Betaproteobacteria</taxon>
        <taxon>Burkholderiales</taxon>
        <taxon>Comamonadaceae</taxon>
        <taxon>Ramlibacter</taxon>
    </lineage>
</organism>
<dbReference type="Proteomes" id="UP000613011">
    <property type="component" value="Unassembled WGS sequence"/>
</dbReference>
<feature type="transmembrane region" description="Helical" evidence="11">
    <location>
        <begin position="12"/>
        <end position="36"/>
    </location>
</feature>
<dbReference type="SUPFAM" id="SSF55874">
    <property type="entry name" value="ATPase domain of HSP90 chaperone/DNA topoisomerase II/histidine kinase"/>
    <property type="match status" value="1"/>
</dbReference>
<sequence length="442" mass="47567">MTPAARGGGRSIHWILLSSLVPLFVLVGAASAWIAYSSSSRMVHEYMDEQMRQLATSIASQPDPTPPMPPSLARAHERGSLVAVVIGPGRPASPALPPLPGEPGFHTLQDRGVPWRTYVTPAREVDGLQVSVLQSGAFRNSLAAGHTREVVLPVLVLLVAALLALWGVARRITRQVQEVAAQAARRDEEHLGELPLEQVPREIVPLVAAFNLLLGRLRDAFAIQPRFVQDAAHELRTPIAAIALQVENLQGDMPAGACTESLRHLQAGVRRAQRLVNQLLKLTRREADHPVPLTTVDLRDQASESISSLIALADQRRIDLGLVAPAGALPLPLTCNSDDLRSVLDNLIENALYYTPEGGVVDVRLFTLDGRAGFEVVDTGPGIPPALLERVFDRFVRLPGYGAHGSGLGLSIARGAAQRCGLRIVLGNRSDRTGLVARVEPL</sequence>
<evidence type="ECO:0000256" key="8">
    <source>
        <dbReference type="ARBA" id="ARBA00022989"/>
    </source>
</evidence>
<feature type="domain" description="HAMP" evidence="13">
    <location>
        <begin position="170"/>
        <end position="222"/>
    </location>
</feature>
<feature type="transmembrane region" description="Helical" evidence="11">
    <location>
        <begin position="150"/>
        <end position="169"/>
    </location>
</feature>
<dbReference type="SMART" id="SM00387">
    <property type="entry name" value="HATPase_c"/>
    <property type="match status" value="1"/>
</dbReference>
<evidence type="ECO:0000256" key="2">
    <source>
        <dbReference type="ARBA" id="ARBA00004141"/>
    </source>
</evidence>
<evidence type="ECO:0000313" key="14">
    <source>
        <dbReference type="EMBL" id="MBL0421364.1"/>
    </source>
</evidence>
<evidence type="ECO:0000256" key="5">
    <source>
        <dbReference type="ARBA" id="ARBA00022679"/>
    </source>
</evidence>
<dbReference type="PRINTS" id="PR00344">
    <property type="entry name" value="BCTRLSENSOR"/>
</dbReference>
<dbReference type="InterPro" id="IPR036097">
    <property type="entry name" value="HisK_dim/P_sf"/>
</dbReference>
<dbReference type="CDD" id="cd00082">
    <property type="entry name" value="HisKA"/>
    <property type="match status" value="1"/>
</dbReference>
<evidence type="ECO:0000256" key="4">
    <source>
        <dbReference type="ARBA" id="ARBA00022553"/>
    </source>
</evidence>
<dbReference type="InterPro" id="IPR050428">
    <property type="entry name" value="TCS_sensor_his_kinase"/>
</dbReference>
<name>A0A936ZVJ9_9BURK</name>
<dbReference type="Gene3D" id="1.10.287.130">
    <property type="match status" value="1"/>
</dbReference>
<comment type="subcellular location">
    <subcellularLocation>
        <location evidence="2">Membrane</location>
        <topology evidence="2">Multi-pass membrane protein</topology>
    </subcellularLocation>
</comment>
<evidence type="ECO:0000256" key="10">
    <source>
        <dbReference type="ARBA" id="ARBA00023136"/>
    </source>
</evidence>
<dbReference type="InterPro" id="IPR005467">
    <property type="entry name" value="His_kinase_dom"/>
</dbReference>
<evidence type="ECO:0000256" key="1">
    <source>
        <dbReference type="ARBA" id="ARBA00000085"/>
    </source>
</evidence>
<keyword evidence="6 11" id="KW-0812">Transmembrane</keyword>
<proteinExistence type="predicted"/>
<dbReference type="InterPro" id="IPR003660">
    <property type="entry name" value="HAMP_dom"/>
</dbReference>
<evidence type="ECO:0000256" key="11">
    <source>
        <dbReference type="SAM" id="Phobius"/>
    </source>
</evidence>
<dbReference type="Gene3D" id="3.30.565.10">
    <property type="entry name" value="Histidine kinase-like ATPase, C-terminal domain"/>
    <property type="match status" value="1"/>
</dbReference>
<keyword evidence="5" id="KW-0808">Transferase</keyword>
<dbReference type="RefSeq" id="WP_201684429.1">
    <property type="nucleotide sequence ID" value="NZ_JAEQNA010000004.1"/>
</dbReference>
<dbReference type="SUPFAM" id="SSF47384">
    <property type="entry name" value="Homodimeric domain of signal transducing histidine kinase"/>
    <property type="match status" value="1"/>
</dbReference>
<dbReference type="SMART" id="SM00388">
    <property type="entry name" value="HisKA"/>
    <property type="match status" value="1"/>
</dbReference>
<dbReference type="InterPro" id="IPR003661">
    <property type="entry name" value="HisK_dim/P_dom"/>
</dbReference>
<keyword evidence="10 11" id="KW-0472">Membrane</keyword>
<dbReference type="PROSITE" id="PS50109">
    <property type="entry name" value="HIS_KIN"/>
    <property type="match status" value="1"/>
</dbReference>
<dbReference type="Pfam" id="PF00512">
    <property type="entry name" value="HisKA"/>
    <property type="match status" value="1"/>
</dbReference>
<feature type="domain" description="Histidine kinase" evidence="12">
    <location>
        <begin position="230"/>
        <end position="442"/>
    </location>
</feature>
<evidence type="ECO:0000259" key="13">
    <source>
        <dbReference type="PROSITE" id="PS50885"/>
    </source>
</evidence>
<dbReference type="PANTHER" id="PTHR45436">
    <property type="entry name" value="SENSOR HISTIDINE KINASE YKOH"/>
    <property type="match status" value="1"/>
</dbReference>
<dbReference type="EC" id="2.7.13.3" evidence="3"/>
<dbReference type="InterPro" id="IPR003594">
    <property type="entry name" value="HATPase_dom"/>
</dbReference>
<dbReference type="PROSITE" id="PS50885">
    <property type="entry name" value="HAMP"/>
    <property type="match status" value="1"/>
</dbReference>
<keyword evidence="7 14" id="KW-0418">Kinase</keyword>
<dbReference type="InterPro" id="IPR004358">
    <property type="entry name" value="Sig_transdc_His_kin-like_C"/>
</dbReference>
<comment type="catalytic activity">
    <reaction evidence="1">
        <text>ATP + protein L-histidine = ADP + protein N-phospho-L-histidine.</text>
        <dbReference type="EC" id="2.7.13.3"/>
    </reaction>
</comment>
<dbReference type="CDD" id="cd00075">
    <property type="entry name" value="HATPase"/>
    <property type="match status" value="1"/>
</dbReference>
<dbReference type="GO" id="GO:0005886">
    <property type="term" value="C:plasma membrane"/>
    <property type="evidence" value="ECO:0007669"/>
    <property type="project" value="TreeGrafter"/>
</dbReference>
<evidence type="ECO:0000256" key="7">
    <source>
        <dbReference type="ARBA" id="ARBA00022777"/>
    </source>
</evidence>
<dbReference type="AlphaFoldDB" id="A0A936ZVJ9"/>
<comment type="caution">
    <text evidence="14">The sequence shown here is derived from an EMBL/GenBank/DDBJ whole genome shotgun (WGS) entry which is preliminary data.</text>
</comment>
<dbReference type="InterPro" id="IPR036890">
    <property type="entry name" value="HATPase_C_sf"/>
</dbReference>
<accession>A0A936ZVJ9</accession>
<keyword evidence="15" id="KW-1185">Reference proteome</keyword>
<dbReference type="EMBL" id="JAEQNA010000004">
    <property type="protein sequence ID" value="MBL0421364.1"/>
    <property type="molecule type" value="Genomic_DNA"/>
</dbReference>
<evidence type="ECO:0000256" key="9">
    <source>
        <dbReference type="ARBA" id="ARBA00023012"/>
    </source>
</evidence>
<keyword evidence="8 11" id="KW-1133">Transmembrane helix</keyword>
<gene>
    <name evidence="14" type="ORF">JI739_13475</name>
</gene>
<keyword evidence="9" id="KW-0902">Two-component regulatory system</keyword>
<evidence type="ECO:0000256" key="3">
    <source>
        <dbReference type="ARBA" id="ARBA00012438"/>
    </source>
</evidence>
<evidence type="ECO:0000256" key="6">
    <source>
        <dbReference type="ARBA" id="ARBA00022692"/>
    </source>
</evidence>
<keyword evidence="4" id="KW-0597">Phosphoprotein</keyword>
<evidence type="ECO:0000313" key="15">
    <source>
        <dbReference type="Proteomes" id="UP000613011"/>
    </source>
</evidence>
<evidence type="ECO:0000259" key="12">
    <source>
        <dbReference type="PROSITE" id="PS50109"/>
    </source>
</evidence>
<dbReference type="Pfam" id="PF02518">
    <property type="entry name" value="HATPase_c"/>
    <property type="match status" value="1"/>
</dbReference>